<feature type="domain" description="Glycosyltransferase 2-like" evidence="2">
    <location>
        <begin position="163"/>
        <end position="290"/>
    </location>
</feature>
<evidence type="ECO:0000259" key="2">
    <source>
        <dbReference type="Pfam" id="PF00535"/>
    </source>
</evidence>
<protein>
    <submittedName>
        <fullName evidence="4">Galactosyltransferase-related protein</fullName>
    </submittedName>
</protein>
<dbReference type="InterPro" id="IPR029044">
    <property type="entry name" value="Nucleotide-diphossugar_trans"/>
</dbReference>
<dbReference type="InterPro" id="IPR001173">
    <property type="entry name" value="Glyco_trans_2-like"/>
</dbReference>
<dbReference type="EMBL" id="BAAAUD010000110">
    <property type="protein sequence ID" value="GAA2972996.1"/>
    <property type="molecule type" value="Genomic_DNA"/>
</dbReference>
<evidence type="ECO:0000313" key="5">
    <source>
        <dbReference type="Proteomes" id="UP001500403"/>
    </source>
</evidence>
<dbReference type="Gene3D" id="3.90.550.10">
    <property type="entry name" value="Spore Coat Polysaccharide Biosynthesis Protein SpsA, Chain A"/>
    <property type="match status" value="1"/>
</dbReference>
<dbReference type="GO" id="GO:0016757">
    <property type="term" value="F:glycosyltransferase activity"/>
    <property type="evidence" value="ECO:0007669"/>
    <property type="project" value="UniProtKB-KW"/>
</dbReference>
<keyword evidence="4" id="KW-0328">Glycosyltransferase</keyword>
<dbReference type="Pfam" id="PF02709">
    <property type="entry name" value="Glyco_transf_7C"/>
    <property type="match status" value="1"/>
</dbReference>
<evidence type="ECO:0000259" key="3">
    <source>
        <dbReference type="Pfam" id="PF02709"/>
    </source>
</evidence>
<keyword evidence="1" id="KW-0808">Transferase</keyword>
<organism evidence="4 5">
    <name type="scientific">Streptomyces enissocaesilis</name>
    <dbReference type="NCBI Taxonomy" id="332589"/>
    <lineage>
        <taxon>Bacteria</taxon>
        <taxon>Bacillati</taxon>
        <taxon>Actinomycetota</taxon>
        <taxon>Actinomycetes</taxon>
        <taxon>Kitasatosporales</taxon>
        <taxon>Streptomycetaceae</taxon>
        <taxon>Streptomyces</taxon>
        <taxon>Streptomyces rochei group</taxon>
    </lineage>
</organism>
<reference evidence="5" key="1">
    <citation type="journal article" date="2019" name="Int. J. Syst. Evol. Microbiol.">
        <title>The Global Catalogue of Microorganisms (GCM) 10K type strain sequencing project: providing services to taxonomists for standard genome sequencing and annotation.</title>
        <authorList>
            <consortium name="The Broad Institute Genomics Platform"/>
            <consortium name="The Broad Institute Genome Sequencing Center for Infectious Disease"/>
            <person name="Wu L."/>
            <person name="Ma J."/>
        </authorList>
    </citation>
    <scope>NUCLEOTIDE SEQUENCE [LARGE SCALE GENOMIC DNA]</scope>
    <source>
        <strain evidence="5">JCM 9088</strain>
    </source>
</reference>
<dbReference type="RefSeq" id="WP_344500649.1">
    <property type="nucleotide sequence ID" value="NZ_BAAAUD010000110.1"/>
</dbReference>
<feature type="domain" description="Galactosyltransferase C-terminal" evidence="3">
    <location>
        <begin position="315"/>
        <end position="352"/>
    </location>
</feature>
<name>A0ABP6K4X3_9ACTN</name>
<gene>
    <name evidence="4" type="ORF">GCM10010446_66800</name>
</gene>
<keyword evidence="5" id="KW-1185">Reference proteome</keyword>
<evidence type="ECO:0000256" key="1">
    <source>
        <dbReference type="ARBA" id="ARBA00022679"/>
    </source>
</evidence>
<comment type="caution">
    <text evidence="4">The sequence shown here is derived from an EMBL/GenBank/DDBJ whole genome shotgun (WGS) entry which is preliminary data.</text>
</comment>
<dbReference type="Proteomes" id="UP001500403">
    <property type="component" value="Unassembled WGS sequence"/>
</dbReference>
<sequence>MSHLAPVDPRILAEAVAGCVVIVSDESAAATAPIFWHWARRVVTPVLEELSMLPDSEAREASESLRQDWWSGEAYNRLVRRLLYLAECAQNDVKVLFDRAWEAVGNSRVGYHLGPFYSGQPDEIAVGALLTKARIGTHKKISHDEDWAGGAAALIVVPFRDTTPTKNRLRNVVACLRALRDQSAASTDYRVVVVESDEFPRFHEPLRTLADHYVFAPKAGSFNKSWAVNAGVRNVAGEFDLVCILDGDALPDRDFIRRNLQRFLVPGTQAVLPYRDALFLDEPATGTALRQRLLNGAADADRDHLRGFFVRRNPGLCFWIRTHTFRAIGGMDERFEGWGGEDTDFALRVAANAALDRYGDSILHLYHPPSSTPADGTVPNSHIVKMSWPKDSDFGRLDRFSGSLPAAGTVS</sequence>
<dbReference type="InterPro" id="IPR027791">
    <property type="entry name" value="Galactosyl_T_C"/>
</dbReference>
<dbReference type="SUPFAM" id="SSF53448">
    <property type="entry name" value="Nucleotide-diphospho-sugar transferases"/>
    <property type="match status" value="1"/>
</dbReference>
<accession>A0ABP6K4X3</accession>
<evidence type="ECO:0000313" key="4">
    <source>
        <dbReference type="EMBL" id="GAA2972996.1"/>
    </source>
</evidence>
<proteinExistence type="predicted"/>
<dbReference type="Pfam" id="PF00535">
    <property type="entry name" value="Glycos_transf_2"/>
    <property type="match status" value="1"/>
</dbReference>